<name>A0A8T8I3N6_9PSEU</name>
<gene>
    <name evidence="1" type="ORF">J7S33_13420</name>
</gene>
<dbReference type="InterPro" id="IPR016031">
    <property type="entry name" value="Trp_RNA-bd_attenuator-like_dom"/>
</dbReference>
<evidence type="ECO:0000313" key="1">
    <source>
        <dbReference type="EMBL" id="QTR05503.1"/>
    </source>
</evidence>
<dbReference type="Proteomes" id="UP000671828">
    <property type="component" value="Chromosome"/>
</dbReference>
<proteinExistence type="predicted"/>
<organism evidence="1 2">
    <name type="scientific">Saccharothrix algeriensis</name>
    <dbReference type="NCBI Taxonomy" id="173560"/>
    <lineage>
        <taxon>Bacteria</taxon>
        <taxon>Bacillati</taxon>
        <taxon>Actinomycetota</taxon>
        <taxon>Actinomycetes</taxon>
        <taxon>Pseudonocardiales</taxon>
        <taxon>Pseudonocardiaceae</taxon>
        <taxon>Saccharothrix</taxon>
    </lineage>
</organism>
<reference evidence="1" key="1">
    <citation type="submission" date="2021-04" db="EMBL/GenBank/DDBJ databases">
        <title>Saccharothrix algeriensis WGS.</title>
        <authorList>
            <person name="Stuskova K."/>
            <person name="Hakalova E."/>
            <person name="Tebbal A.B."/>
            <person name="Eichmeier A."/>
        </authorList>
    </citation>
    <scope>NUCLEOTIDE SEQUENCE</scope>
    <source>
        <strain evidence="1">NRRL B-24137</strain>
    </source>
</reference>
<dbReference type="InterPro" id="IPR036983">
    <property type="entry name" value="AIM24_sf"/>
</dbReference>
<accession>A0A8T8I3N6</accession>
<dbReference type="PANTHER" id="PTHR43657:SF1">
    <property type="entry name" value="ALTERED INHERITANCE OF MITOCHONDRIA PROTEIN 24, MITOCHONDRIAL"/>
    <property type="match status" value="1"/>
</dbReference>
<dbReference type="Pfam" id="PF01987">
    <property type="entry name" value="AIM24"/>
    <property type="match status" value="1"/>
</dbReference>
<dbReference type="RefSeq" id="WP_204842598.1">
    <property type="nucleotide sequence ID" value="NZ_JAFBCL010000001.1"/>
</dbReference>
<dbReference type="EMBL" id="CP072788">
    <property type="protein sequence ID" value="QTR05503.1"/>
    <property type="molecule type" value="Genomic_DNA"/>
</dbReference>
<evidence type="ECO:0000313" key="2">
    <source>
        <dbReference type="Proteomes" id="UP000671828"/>
    </source>
</evidence>
<dbReference type="InterPro" id="IPR002838">
    <property type="entry name" value="AIM24"/>
</dbReference>
<sequence length="214" mass="22295">MQVRTRHTPTFGVARLVLAPAEPVLVERSSLFATSYGVSHDTRGKAPGVKAALCTAGPEGGWVDVAPPLPGDLHVLELDGKTGWCVARNGWLAASGSVAMDPSAPPLRALHGGDSGFLTYVYGAGSVVLACYGTLDVVTLDAGELVTLHSGHVVGFADTLQCRLRAVSPDTPQSVRNGDGLVLDFAGPGLVLTRTRSPRGLVSWLRDNGFSVRA</sequence>
<dbReference type="PANTHER" id="PTHR43657">
    <property type="entry name" value="TRYPTOPHAN RNA-BINDING ATTENUATOR PROTEIN-LIKE PROTEIN"/>
    <property type="match status" value="1"/>
</dbReference>
<dbReference type="AlphaFoldDB" id="A0A8T8I3N6"/>
<protein>
    <submittedName>
        <fullName evidence="1">AIM24 family protein</fullName>
    </submittedName>
</protein>
<dbReference type="SUPFAM" id="SSF51219">
    <property type="entry name" value="TRAP-like"/>
    <property type="match status" value="1"/>
</dbReference>
<dbReference type="Gene3D" id="3.60.160.10">
    <property type="entry name" value="Mitochondrial biogenesis AIM24"/>
    <property type="match status" value="1"/>
</dbReference>